<accession>A0AAV8T9K0</accession>
<dbReference type="PIRSF" id="PIRSF000451">
    <property type="entry name" value="PKS_III"/>
    <property type="match status" value="1"/>
</dbReference>
<proteinExistence type="inferred from homology"/>
<sequence>MAEVGKTQDVYHSTKSLAAILAIGTSNPPNYMYQADYPDFYFRVTKSEHLMELKEKFKHMCEKSAIRKRHLHLTEEVLNENPSICSGYDASIGARQDIVVKQLPKMAMEASLKAIKEWGQSKSKITHLIFSSIAGVDMPGADLHLARLLGLQPSVKRIMLYQQGCYISATMLGMAKDIAEHDAGSRVLVVSSEMGMMHCFRPPYSASFDSLAAQLINGDGAGALIIGADHMLVDPERPLFHVVSESQTTIPYSHEGVRGQLRETGLTPHFSKDVPALISQNVEKCLVDSFSALGISTEQWNSLFWIVQPSSLVILNLIESMFELKQEKLSITRRVLSEFGSLASASIFFIMDEMRRRSLAEKKKTTGEGMEWGVVVGYGAGLTIETVVLRSASLSPC</sequence>
<dbReference type="InterPro" id="IPR001099">
    <property type="entry name" value="Chalcone/stilbene_synt_N"/>
</dbReference>
<evidence type="ECO:0008006" key="8">
    <source>
        <dbReference type="Google" id="ProtNLM"/>
    </source>
</evidence>
<comment type="caution">
    <text evidence="6">The sequence shown here is derived from an EMBL/GenBank/DDBJ whole genome shotgun (WGS) entry which is preliminary data.</text>
</comment>
<dbReference type="GO" id="GO:0016747">
    <property type="term" value="F:acyltransferase activity, transferring groups other than amino-acyl groups"/>
    <property type="evidence" value="ECO:0007669"/>
    <property type="project" value="InterPro"/>
</dbReference>
<evidence type="ECO:0000256" key="3">
    <source>
        <dbReference type="RuleBase" id="RU003633"/>
    </source>
</evidence>
<keyword evidence="7" id="KW-1185">Reference proteome</keyword>
<dbReference type="Pfam" id="PF00195">
    <property type="entry name" value="Chal_sti_synt_N"/>
    <property type="match status" value="1"/>
</dbReference>
<name>A0AAV8T9K0_9ROSI</name>
<keyword evidence="3" id="KW-0808">Transferase</keyword>
<feature type="domain" description="Chalcone/stilbene synthase N-terminal" evidence="4">
    <location>
        <begin position="13"/>
        <end position="229"/>
    </location>
</feature>
<evidence type="ECO:0000313" key="6">
    <source>
        <dbReference type="EMBL" id="KAJ8762863.1"/>
    </source>
</evidence>
<gene>
    <name evidence="6" type="ORF">K2173_022992</name>
</gene>
<dbReference type="InterPro" id="IPR012328">
    <property type="entry name" value="Chalcone/stilbene_synt_C"/>
</dbReference>
<evidence type="ECO:0000256" key="2">
    <source>
        <dbReference type="PIRSR" id="PIRSR000451-1"/>
    </source>
</evidence>
<reference evidence="6 7" key="1">
    <citation type="submission" date="2021-09" db="EMBL/GenBank/DDBJ databases">
        <title>Genomic insights and catalytic innovation underlie evolution of tropane alkaloids biosynthesis.</title>
        <authorList>
            <person name="Wang Y.-J."/>
            <person name="Tian T."/>
            <person name="Huang J.-P."/>
            <person name="Huang S.-X."/>
        </authorList>
    </citation>
    <scope>NUCLEOTIDE SEQUENCE [LARGE SCALE GENOMIC DNA]</scope>
    <source>
        <strain evidence="6">KIB-2018</strain>
        <tissue evidence="6">Leaf</tissue>
    </source>
</reference>
<dbReference type="PANTHER" id="PTHR11877:SF56">
    <property type="entry name" value="CHALCONE SYNTHASE"/>
    <property type="match status" value="1"/>
</dbReference>
<evidence type="ECO:0000259" key="5">
    <source>
        <dbReference type="Pfam" id="PF02797"/>
    </source>
</evidence>
<dbReference type="Pfam" id="PF02797">
    <property type="entry name" value="Chal_sti_synt_C"/>
    <property type="match status" value="1"/>
</dbReference>
<dbReference type="InterPro" id="IPR016039">
    <property type="entry name" value="Thiolase-like"/>
</dbReference>
<feature type="active site" description="Acyl-thioester intermediate" evidence="2">
    <location>
        <position position="165"/>
    </location>
</feature>
<dbReference type="FunFam" id="3.40.47.10:FF:000014">
    <property type="entry name" value="Chalcone synthase 1"/>
    <property type="match status" value="1"/>
</dbReference>
<dbReference type="InterPro" id="IPR011141">
    <property type="entry name" value="Polyketide_synthase_type-III"/>
</dbReference>
<dbReference type="Gene3D" id="3.40.47.10">
    <property type="match status" value="2"/>
</dbReference>
<dbReference type="CDD" id="cd00831">
    <property type="entry name" value="CHS_like"/>
    <property type="match status" value="1"/>
</dbReference>
<feature type="domain" description="Chalcone/stilbene synthase C-terminal" evidence="5">
    <location>
        <begin position="242"/>
        <end position="391"/>
    </location>
</feature>
<dbReference type="AlphaFoldDB" id="A0AAV8T9K0"/>
<protein>
    <recommendedName>
        <fullName evidence="8">Chalcone synthase</fullName>
    </recommendedName>
</protein>
<dbReference type="Proteomes" id="UP001159364">
    <property type="component" value="Linkage Group LG06"/>
</dbReference>
<organism evidence="6 7">
    <name type="scientific">Erythroxylum novogranatense</name>
    <dbReference type="NCBI Taxonomy" id="1862640"/>
    <lineage>
        <taxon>Eukaryota</taxon>
        <taxon>Viridiplantae</taxon>
        <taxon>Streptophyta</taxon>
        <taxon>Embryophyta</taxon>
        <taxon>Tracheophyta</taxon>
        <taxon>Spermatophyta</taxon>
        <taxon>Magnoliopsida</taxon>
        <taxon>eudicotyledons</taxon>
        <taxon>Gunneridae</taxon>
        <taxon>Pentapetalae</taxon>
        <taxon>rosids</taxon>
        <taxon>fabids</taxon>
        <taxon>Malpighiales</taxon>
        <taxon>Erythroxylaceae</taxon>
        <taxon>Erythroxylum</taxon>
    </lineage>
</organism>
<dbReference type="FunFam" id="3.40.47.10:FF:000025">
    <property type="entry name" value="Chalcone synthase 2"/>
    <property type="match status" value="1"/>
</dbReference>
<dbReference type="SUPFAM" id="SSF53901">
    <property type="entry name" value="Thiolase-like"/>
    <property type="match status" value="2"/>
</dbReference>
<dbReference type="EMBL" id="JAIWQS010000006">
    <property type="protein sequence ID" value="KAJ8762863.1"/>
    <property type="molecule type" value="Genomic_DNA"/>
</dbReference>
<keyword evidence="3" id="KW-0012">Acyltransferase</keyword>
<evidence type="ECO:0000256" key="1">
    <source>
        <dbReference type="ARBA" id="ARBA00005531"/>
    </source>
</evidence>
<evidence type="ECO:0000259" key="4">
    <source>
        <dbReference type="Pfam" id="PF00195"/>
    </source>
</evidence>
<comment type="similarity">
    <text evidence="1 3">Belongs to the thiolase-like superfamily. Chalcone/stilbene synthases family.</text>
</comment>
<evidence type="ECO:0000313" key="7">
    <source>
        <dbReference type="Proteomes" id="UP001159364"/>
    </source>
</evidence>
<dbReference type="GO" id="GO:0030639">
    <property type="term" value="P:polyketide biosynthetic process"/>
    <property type="evidence" value="ECO:0007669"/>
    <property type="project" value="TreeGrafter"/>
</dbReference>
<dbReference type="PANTHER" id="PTHR11877">
    <property type="entry name" value="HYDROXYMETHYLGLUTARYL-COA SYNTHASE"/>
    <property type="match status" value="1"/>
</dbReference>